<name>A0A1H5SUZ6_9PROT</name>
<dbReference type="RefSeq" id="WP_103965552.1">
    <property type="nucleotide sequence ID" value="NZ_FNUX01000003.1"/>
</dbReference>
<gene>
    <name evidence="2" type="ORF">SAMN05216334_10369</name>
</gene>
<dbReference type="Gene3D" id="3.40.630.30">
    <property type="match status" value="1"/>
</dbReference>
<dbReference type="Pfam" id="PF13444">
    <property type="entry name" value="Acetyltransf_5"/>
    <property type="match status" value="1"/>
</dbReference>
<dbReference type="InterPro" id="IPR022484">
    <property type="entry name" value="PEP-CTERM/exosrtase_acylTfrase"/>
</dbReference>
<dbReference type="Proteomes" id="UP000236753">
    <property type="component" value="Unassembled WGS sequence"/>
</dbReference>
<evidence type="ECO:0000256" key="1">
    <source>
        <dbReference type="SAM" id="MobiDB-lite"/>
    </source>
</evidence>
<evidence type="ECO:0000313" key="3">
    <source>
        <dbReference type="Proteomes" id="UP000236753"/>
    </source>
</evidence>
<dbReference type="NCBIfam" id="TIGR03694">
    <property type="entry name" value="exosort_acyl"/>
    <property type="match status" value="1"/>
</dbReference>
<dbReference type="OrthoDB" id="582214at2"/>
<feature type="region of interest" description="Disordered" evidence="1">
    <location>
        <begin position="145"/>
        <end position="183"/>
    </location>
</feature>
<reference evidence="2 3" key="1">
    <citation type="submission" date="2016-10" db="EMBL/GenBank/DDBJ databases">
        <authorList>
            <person name="de Groot N.N."/>
        </authorList>
    </citation>
    <scope>NUCLEOTIDE SEQUENCE [LARGE SCALE GENOMIC DNA]</scope>
    <source>
        <strain evidence="2 3">Nm13</strain>
    </source>
</reference>
<evidence type="ECO:0000313" key="2">
    <source>
        <dbReference type="EMBL" id="SEF53637.1"/>
    </source>
</evidence>
<proteinExistence type="predicted"/>
<organism evidence="2 3">
    <name type="scientific">Nitrosomonas ureae</name>
    <dbReference type="NCBI Taxonomy" id="44577"/>
    <lineage>
        <taxon>Bacteria</taxon>
        <taxon>Pseudomonadati</taxon>
        <taxon>Pseudomonadota</taxon>
        <taxon>Betaproteobacteria</taxon>
        <taxon>Nitrosomonadales</taxon>
        <taxon>Nitrosomonadaceae</taxon>
        <taxon>Nitrosomonas</taxon>
    </lineage>
</organism>
<sequence length="278" mass="32583">MNRVNFKTKPGDSMGDLYQNFQKFFELVAADTAELLEHVYRIRYQVLCVEQRLPGFDPVLCPDQMERDGYDSHSSHILLRYRPSGEFIGTVRLILPDSSRPEKPLPVELYGQLDPALCDVKALPRQQTAEISRFLVVSRFDRRKEDRRKQTEGAERERRGEQREREQRGTQQDRRQDRRSSDRRSTLSIGLVLMAGVMRMSVKYDIRHWLSVADPALNKLMSFYGLNFNPIGPPVNYHGIRRPYYVKVEDALERMYNEHRDAWEVVTDCGEYNLAHTN</sequence>
<dbReference type="SUPFAM" id="SSF55729">
    <property type="entry name" value="Acyl-CoA N-acyltransferases (Nat)"/>
    <property type="match status" value="1"/>
</dbReference>
<accession>A0A1H5SUZ6</accession>
<protein>
    <submittedName>
        <fullName evidence="2">N-acyl amino acid synthase, PEP-CTERM/exosortase system-associated</fullName>
    </submittedName>
</protein>
<dbReference type="AlphaFoldDB" id="A0A1H5SUZ6"/>
<dbReference type="InterPro" id="IPR016181">
    <property type="entry name" value="Acyl_CoA_acyltransferase"/>
</dbReference>
<dbReference type="EMBL" id="FNUX01000003">
    <property type="protein sequence ID" value="SEF53637.1"/>
    <property type="molecule type" value="Genomic_DNA"/>
</dbReference>